<dbReference type="InterPro" id="IPR036689">
    <property type="entry name" value="ESAT-6-like_sf"/>
</dbReference>
<reference evidence="1" key="1">
    <citation type="submission" date="2021-01" db="EMBL/GenBank/DDBJ databases">
        <title>Whole genome shotgun sequence of Actinoplanes capillaceus NBRC 16408.</title>
        <authorList>
            <person name="Komaki H."/>
            <person name="Tamura T."/>
        </authorList>
    </citation>
    <scope>NUCLEOTIDE SEQUENCE [LARGE SCALE GENOMIC DNA]</scope>
    <source>
        <strain evidence="1">NBRC 16408</strain>
    </source>
</reference>
<organism evidence="1">
    <name type="scientific">Actinoplanes campanulatus</name>
    <dbReference type="NCBI Taxonomy" id="113559"/>
    <lineage>
        <taxon>Bacteria</taxon>
        <taxon>Bacillati</taxon>
        <taxon>Actinomycetota</taxon>
        <taxon>Actinomycetes</taxon>
        <taxon>Micromonosporales</taxon>
        <taxon>Micromonosporaceae</taxon>
        <taxon>Actinoplanes</taxon>
    </lineage>
</organism>
<comment type="caution">
    <text evidence="1">The sequence shown here is derived from an EMBL/GenBank/DDBJ whole genome shotgun (WGS) entry which is preliminary data.</text>
</comment>
<sequence length="367" mass="38907">MSALEVDPQALISYADQLGRARDDSRAINDYIVKNATAGTGGELYAIAAEGNKHAVEVIQNTFDGITSVLDSAIPELRAAAVYYREEVLKAAIELDRTLPENGEYCPTAIEHEIAVCPPVPFHDSRMPEQHLKKPDLEPDSPVNKLGWMDYISPTARMMKGFDIIFGFDPVQEVQNKLFGDWEIFAQTQPVLANASTAVHDLAYNIQAGATALHGGYWEGNAGEQAHRYFTDLATSVDQLRAPLAKMGEEYRTMANAVWEAGDAIGGLIKGICDAAIIAGVAAAAGTATSLTGGGAVVGYAVAAAEAANMLAMWAQVTKYLAYADSAVKGFRSLLDSSLSDLDEVQLSAIGGGASYDHPLAGAGAHV</sequence>
<protein>
    <recommendedName>
        <fullName evidence="2">Excreted virulence factor EspC, type VII ESX diderm</fullName>
    </recommendedName>
</protein>
<proteinExistence type="predicted"/>
<dbReference type="SUPFAM" id="SSF140453">
    <property type="entry name" value="EsxAB dimer-like"/>
    <property type="match status" value="1"/>
</dbReference>
<accession>A0ABQ3WJI0</accession>
<dbReference type="RefSeq" id="WP_204296694.1">
    <property type="nucleotide sequence ID" value="NZ_BAAAGQ010000005.1"/>
</dbReference>
<evidence type="ECO:0000313" key="1">
    <source>
        <dbReference type="EMBL" id="GID46400.1"/>
    </source>
</evidence>
<dbReference type="EMBL" id="BOMF01000071">
    <property type="protein sequence ID" value="GID46400.1"/>
    <property type="molecule type" value="Genomic_DNA"/>
</dbReference>
<name>A0ABQ3WJI0_9ACTN</name>
<gene>
    <name evidence="1" type="ORF">Aca07nite_36750</name>
</gene>
<evidence type="ECO:0008006" key="2">
    <source>
        <dbReference type="Google" id="ProtNLM"/>
    </source>
</evidence>